<feature type="repeat" description="WD" evidence="3">
    <location>
        <begin position="262"/>
        <end position="298"/>
    </location>
</feature>
<evidence type="ECO:0000256" key="4">
    <source>
        <dbReference type="SAM" id="MobiDB-lite"/>
    </source>
</evidence>
<dbReference type="PROSITE" id="PS50294">
    <property type="entry name" value="WD_REPEATS_REGION"/>
    <property type="match status" value="1"/>
</dbReference>
<feature type="compositionally biased region" description="Basic and acidic residues" evidence="4">
    <location>
        <begin position="603"/>
        <end position="617"/>
    </location>
</feature>
<dbReference type="Proteomes" id="UP000815677">
    <property type="component" value="Unassembled WGS sequence"/>
</dbReference>
<dbReference type="PANTHER" id="PTHR46170:SF1">
    <property type="entry name" value="GATOR COMPLEX PROTEIN WDR59"/>
    <property type="match status" value="1"/>
</dbReference>
<evidence type="ECO:0000313" key="6">
    <source>
        <dbReference type="Proteomes" id="UP000815677"/>
    </source>
</evidence>
<keyword evidence="2" id="KW-0677">Repeat</keyword>
<evidence type="ECO:0000313" key="5">
    <source>
        <dbReference type="EMBL" id="GAT42930.1"/>
    </source>
</evidence>
<dbReference type="InterPro" id="IPR015943">
    <property type="entry name" value="WD40/YVTN_repeat-like_dom_sf"/>
</dbReference>
<dbReference type="PANTHER" id="PTHR46170">
    <property type="entry name" value="GATOR COMPLEX PROTEIN WDR59"/>
    <property type="match status" value="1"/>
</dbReference>
<dbReference type="InterPro" id="IPR019775">
    <property type="entry name" value="WD40_repeat_CS"/>
</dbReference>
<feature type="region of interest" description="Disordered" evidence="4">
    <location>
        <begin position="468"/>
        <end position="505"/>
    </location>
</feature>
<accession>A0ABQ0KWJ5</accession>
<evidence type="ECO:0008006" key="7">
    <source>
        <dbReference type="Google" id="ProtNLM"/>
    </source>
</evidence>
<feature type="region of interest" description="Disordered" evidence="4">
    <location>
        <begin position="570"/>
        <end position="622"/>
    </location>
</feature>
<dbReference type="Gene3D" id="2.130.10.10">
    <property type="entry name" value="YVTN repeat-like/Quinoprotein amine dehydrogenase"/>
    <property type="match status" value="1"/>
</dbReference>
<gene>
    <name evidence="5" type="ORF">MCHLO_00625</name>
</gene>
<dbReference type="SMART" id="SM00320">
    <property type="entry name" value="WD40"/>
    <property type="match status" value="5"/>
</dbReference>
<dbReference type="PROSITE" id="PS00678">
    <property type="entry name" value="WD_REPEATS_1"/>
    <property type="match status" value="2"/>
</dbReference>
<dbReference type="Pfam" id="PF00400">
    <property type="entry name" value="WD40"/>
    <property type="match status" value="1"/>
</dbReference>
<feature type="compositionally biased region" description="Polar residues" evidence="4">
    <location>
        <begin position="1051"/>
        <end position="1073"/>
    </location>
</feature>
<dbReference type="InterPro" id="IPR049567">
    <property type="entry name" value="WDR59-like"/>
</dbReference>
<feature type="region of interest" description="Disordered" evidence="4">
    <location>
        <begin position="1027"/>
        <end position="1090"/>
    </location>
</feature>
<reference evidence="5" key="1">
    <citation type="submission" date="2014-09" db="EMBL/GenBank/DDBJ databases">
        <title>Genome sequence of the luminous mushroom Mycena chlorophos for searching fungal bioluminescence genes.</title>
        <authorList>
            <person name="Tanaka Y."/>
            <person name="Kasuga D."/>
            <person name="Oba Y."/>
            <person name="Hase S."/>
            <person name="Sato K."/>
            <person name="Oba Y."/>
            <person name="Sakakibara Y."/>
        </authorList>
    </citation>
    <scope>NUCLEOTIDE SEQUENCE</scope>
</reference>
<keyword evidence="1 3" id="KW-0853">WD repeat</keyword>
<dbReference type="EMBL" id="DF838442">
    <property type="protein sequence ID" value="GAT42930.1"/>
    <property type="molecule type" value="Genomic_DNA"/>
</dbReference>
<feature type="compositionally biased region" description="Low complexity" evidence="4">
    <location>
        <begin position="1081"/>
        <end position="1090"/>
    </location>
</feature>
<dbReference type="InterPro" id="IPR001680">
    <property type="entry name" value="WD40_rpt"/>
</dbReference>
<name>A0ABQ0KWJ5_MYCCL</name>
<evidence type="ECO:0000256" key="2">
    <source>
        <dbReference type="ARBA" id="ARBA00022737"/>
    </source>
</evidence>
<feature type="compositionally biased region" description="Low complexity" evidence="4">
    <location>
        <begin position="490"/>
        <end position="505"/>
    </location>
</feature>
<feature type="region of interest" description="Disordered" evidence="4">
    <location>
        <begin position="1117"/>
        <end position="1151"/>
    </location>
</feature>
<feature type="region of interest" description="Disordered" evidence="4">
    <location>
        <begin position="886"/>
        <end position="908"/>
    </location>
</feature>
<protein>
    <recommendedName>
        <fullName evidence="7">RWD domain-containing protein</fullName>
    </recommendedName>
</protein>
<feature type="compositionally biased region" description="Polar residues" evidence="4">
    <location>
        <begin position="45"/>
        <end position="55"/>
    </location>
</feature>
<keyword evidence="6" id="KW-1185">Reference proteome</keyword>
<feature type="region of interest" description="Disordered" evidence="4">
    <location>
        <begin position="533"/>
        <end position="557"/>
    </location>
</feature>
<evidence type="ECO:0000256" key="1">
    <source>
        <dbReference type="ARBA" id="ARBA00022574"/>
    </source>
</evidence>
<dbReference type="InterPro" id="IPR036322">
    <property type="entry name" value="WD40_repeat_dom_sf"/>
</dbReference>
<organism evidence="5 6">
    <name type="scientific">Mycena chlorophos</name>
    <name type="common">Agaric fungus</name>
    <name type="synonym">Agaricus chlorophos</name>
    <dbReference type="NCBI Taxonomy" id="658473"/>
    <lineage>
        <taxon>Eukaryota</taxon>
        <taxon>Fungi</taxon>
        <taxon>Dikarya</taxon>
        <taxon>Basidiomycota</taxon>
        <taxon>Agaricomycotina</taxon>
        <taxon>Agaricomycetes</taxon>
        <taxon>Agaricomycetidae</taxon>
        <taxon>Agaricales</taxon>
        <taxon>Marasmiineae</taxon>
        <taxon>Mycenaceae</taxon>
        <taxon>Mycena</taxon>
    </lineage>
</organism>
<feature type="compositionally biased region" description="Basic and acidic residues" evidence="4">
    <location>
        <begin position="886"/>
        <end position="906"/>
    </location>
</feature>
<dbReference type="SUPFAM" id="SSF50978">
    <property type="entry name" value="WD40 repeat-like"/>
    <property type="match status" value="1"/>
</dbReference>
<feature type="region of interest" description="Disordered" evidence="4">
    <location>
        <begin position="1"/>
        <end position="68"/>
    </location>
</feature>
<sequence length="1381" mass="151083">MNFHQPPRRPSWIAPDGRRPSWTPTPTPDVFKTRIFSHAEDDESASGSGTDSSDPASGPAEVESSEDASVFKTMRIDMKMLVGDAVSNMSISPTRRDVVLAARRGLFIIDLTAPLQIPRFLPQGGSWPVADVQWNPHRSNAQYIVSTSSEKLLIWNLLLPGPSNIEHILRSHYRAITDINWHPAEPDLVVSTGVDSWLWAWDLRAAPSRRPAFGLSAFNAGGTQVKWNRQDPNILASSHGGQPGGEVLIWDRRKGSLPITRLQAHRSKIYGIDWSPTNSNELVTCALDGTIKLWDVSTVHDSGTTNDFNTGEDCSACNPDVAHSHTPKPVHTIRTAHPVWRARHLPFGRGVLALPQRGSTVLGLYALGTPTRTQTAISESSQESRDGLPPTLLSAPRSRAGSWGWDGDQPVESFEGHSDVVKEFVWRRDPNGSNFQLITWSKDCTLRFWVVDSDTMQKVGYVRSEAALPKEAAESEEKQTFSFRNPPAESLGDSISSTSTNSLGLTSPPIPSLSAPIGARMILAGVRAGAPVVHAGQTSGPTRMSRGTAPGRRTGMTVDPVTWLSNVKEVGGSLGAGDRSSSGGRAGSSGALSEMDRGTSVADGRRRSDSRGPKAEDAQSLQDELTSVINKLVPAKIKLEKHDLSKRRTCTLGLHGPWGESSSVFIRVTFTFPKDYPHGVHPKGTPTVELERNPLIPLKNRVFILRRLRTIRERQRPCLEQCLRFLSEGAMAGALYNMDSESSSSDEDGNHTAKSRNVTVSLMRNHKNLTEPRTSQGTFGPNGELVCFYRTPPRIVQHVLRDPLITTSTASPAPTASDILLGQDEVPPGQTPIRQFQSPALIADAVRRLTLAATDRVAKPLDPRQPQQGRDMERLMTNLLTFSYDSQHRESETSRQRGQDALRNDRLSSSYSRSSQVFIANTSAVAGADRTVASGYIFQADTLAILCSRNAETARLHARVDHERIFRTLQALFPTFGVYPGAAASSDLVVKMVLRMHEELCLHKDLQMLAMLSMIVLQGCRKKAAPASSVKSPPIRGTPTPRNGPVDYFSISRSTSTASRMSPVSPTWPRLNTASPPIAPAAPALSTSGSSRGSWSSLFNAGSVRQFMSGVQDTFMTPSELPTSIPVPKSDRFQRGPESPVPHRRGTWRDPGLASPSIVSKSWNEGTSPAMKLAVSFSSAGHKRAAFATPTPQAIEETRLVVYDVPVEDSERSLPFPDEKMATFINHVYLYADVLFSWKMFDKRLELLRSISQVSVADSQHEIGMHLACPDAPYAVSRSRDCLEAACVAFMLPMCLAGDASTSLSVALDADVLATTIQWPRSRLYRKRFLLHSVQCKLPRLPRDTVTCLTSDAGVLLETSSPPNNDWKLVFSENRTVLSSV</sequence>
<feature type="repeat" description="WD" evidence="3">
    <location>
        <begin position="169"/>
        <end position="211"/>
    </location>
</feature>
<feature type="compositionally biased region" description="Low complexity" evidence="4">
    <location>
        <begin position="576"/>
        <end position="593"/>
    </location>
</feature>
<dbReference type="PROSITE" id="PS50082">
    <property type="entry name" value="WD_REPEATS_2"/>
    <property type="match status" value="2"/>
</dbReference>
<feature type="region of interest" description="Disordered" evidence="4">
    <location>
        <begin position="373"/>
        <end position="392"/>
    </location>
</feature>
<proteinExistence type="predicted"/>
<evidence type="ECO:0000256" key="3">
    <source>
        <dbReference type="PROSITE-ProRule" id="PRU00221"/>
    </source>
</evidence>